<organism evidence="6 7">
    <name type="scientific">Owenia fusiformis</name>
    <name type="common">Polychaete worm</name>
    <dbReference type="NCBI Taxonomy" id="6347"/>
    <lineage>
        <taxon>Eukaryota</taxon>
        <taxon>Metazoa</taxon>
        <taxon>Spiralia</taxon>
        <taxon>Lophotrochozoa</taxon>
        <taxon>Annelida</taxon>
        <taxon>Polychaeta</taxon>
        <taxon>Sedentaria</taxon>
        <taxon>Canalipalpata</taxon>
        <taxon>Sabellida</taxon>
        <taxon>Oweniida</taxon>
        <taxon>Oweniidae</taxon>
        <taxon>Owenia</taxon>
    </lineage>
</organism>
<dbReference type="InterPro" id="IPR052110">
    <property type="entry name" value="MCFD2-like"/>
</dbReference>
<dbReference type="OrthoDB" id="289247at2759"/>
<dbReference type="InterPro" id="IPR002048">
    <property type="entry name" value="EF_hand_dom"/>
</dbReference>
<keyword evidence="2" id="KW-0677">Repeat</keyword>
<dbReference type="InterPro" id="IPR011992">
    <property type="entry name" value="EF-hand-dom_pair"/>
</dbReference>
<reference evidence="6" key="1">
    <citation type="submission" date="2022-03" db="EMBL/GenBank/DDBJ databases">
        <authorList>
            <person name="Martin C."/>
        </authorList>
    </citation>
    <scope>NUCLEOTIDE SEQUENCE</scope>
</reference>
<comment type="caution">
    <text evidence="6">The sequence shown here is derived from an EMBL/GenBank/DDBJ whole genome shotgun (WGS) entry which is preliminary data.</text>
</comment>
<dbReference type="Gene3D" id="1.10.238.10">
    <property type="entry name" value="EF-hand"/>
    <property type="match status" value="1"/>
</dbReference>
<keyword evidence="1" id="KW-0732">Signal</keyword>
<keyword evidence="7" id="KW-1185">Reference proteome</keyword>
<evidence type="ECO:0000259" key="5">
    <source>
        <dbReference type="Pfam" id="PF13499"/>
    </source>
</evidence>
<dbReference type="SUPFAM" id="SSF47473">
    <property type="entry name" value="EF-hand"/>
    <property type="match status" value="1"/>
</dbReference>
<protein>
    <recommendedName>
        <fullName evidence="5">EF-hand domain-containing protein</fullName>
    </recommendedName>
</protein>
<feature type="region of interest" description="Disordered" evidence="4">
    <location>
        <begin position="31"/>
        <end position="58"/>
    </location>
</feature>
<feature type="compositionally biased region" description="Basic and acidic residues" evidence="4">
    <location>
        <begin position="46"/>
        <end position="58"/>
    </location>
</feature>
<dbReference type="AlphaFoldDB" id="A0A8S4PC14"/>
<dbReference type="InterPro" id="IPR018247">
    <property type="entry name" value="EF_Hand_1_Ca_BS"/>
</dbReference>
<feature type="domain" description="EF-hand" evidence="5">
    <location>
        <begin position="87"/>
        <end position="162"/>
    </location>
</feature>
<proteinExistence type="predicted"/>
<evidence type="ECO:0000256" key="1">
    <source>
        <dbReference type="ARBA" id="ARBA00022729"/>
    </source>
</evidence>
<evidence type="ECO:0000256" key="3">
    <source>
        <dbReference type="ARBA" id="ARBA00022837"/>
    </source>
</evidence>
<dbReference type="Pfam" id="PF13499">
    <property type="entry name" value="EF-hand_7"/>
    <property type="match status" value="1"/>
</dbReference>
<dbReference type="Proteomes" id="UP000749559">
    <property type="component" value="Unassembled WGS sequence"/>
</dbReference>
<name>A0A8S4PC14_OWEFU</name>
<dbReference type="PANTHER" id="PTHR23104:SF17">
    <property type="entry name" value="EF-HAND DOMAIN-CONTAINING PROTEIN"/>
    <property type="match status" value="1"/>
</dbReference>
<evidence type="ECO:0000256" key="4">
    <source>
        <dbReference type="SAM" id="MobiDB-lite"/>
    </source>
</evidence>
<dbReference type="PANTHER" id="PTHR23104">
    <property type="entry name" value="MULTIPLE COAGULATION FACTOR DEFICIENCY PROTEIN 2 NEURAL STEM CELL DERIVED NEURONAL SURVIVAL PROTEIN"/>
    <property type="match status" value="1"/>
</dbReference>
<dbReference type="GO" id="GO:0005509">
    <property type="term" value="F:calcium ion binding"/>
    <property type="evidence" value="ECO:0007669"/>
    <property type="project" value="InterPro"/>
</dbReference>
<dbReference type="EMBL" id="CAIIXF020000008">
    <property type="protein sequence ID" value="CAH1791970.1"/>
    <property type="molecule type" value="Genomic_DNA"/>
</dbReference>
<evidence type="ECO:0000313" key="7">
    <source>
        <dbReference type="Proteomes" id="UP000749559"/>
    </source>
</evidence>
<gene>
    <name evidence="6" type="ORF">OFUS_LOCUS16999</name>
</gene>
<sequence>MNKHIGTELILVAYIVCIGIFLSQPLPAQANMDQAEQQQGNAGHGHQGDEHGGNLKFHDKNHIRDKEHIKEHLDGVSGKDTADMSEDELQFHYFKLHDYDNNNKLDGLELINAMTHYHKGDEPHVHDDHPRMPDDQLITLVESVLQQDDFNNDGYVDYTEFMMVQQRNKQANPPQPHS</sequence>
<evidence type="ECO:0000313" key="6">
    <source>
        <dbReference type="EMBL" id="CAH1791970.1"/>
    </source>
</evidence>
<evidence type="ECO:0000256" key="2">
    <source>
        <dbReference type="ARBA" id="ARBA00022737"/>
    </source>
</evidence>
<accession>A0A8S4PC14</accession>
<dbReference type="PROSITE" id="PS00018">
    <property type="entry name" value="EF_HAND_1"/>
    <property type="match status" value="2"/>
</dbReference>
<keyword evidence="3" id="KW-0106">Calcium</keyword>